<dbReference type="InterPro" id="IPR001173">
    <property type="entry name" value="Glyco_trans_2-like"/>
</dbReference>
<protein>
    <recommendedName>
        <fullName evidence="1">Glycosyltransferase 2-like domain-containing protein</fullName>
    </recommendedName>
</protein>
<feature type="domain" description="Glycosyltransferase 2-like" evidence="1">
    <location>
        <begin position="14"/>
        <end position="139"/>
    </location>
</feature>
<dbReference type="AlphaFoldDB" id="A0A4E0Q743"/>
<evidence type="ECO:0000313" key="2">
    <source>
        <dbReference type="EMBL" id="TGC10613.1"/>
    </source>
</evidence>
<organism evidence="2 3">
    <name type="scientific">Methanolobus halotolerans</name>
    <dbReference type="NCBI Taxonomy" id="2052935"/>
    <lineage>
        <taxon>Archaea</taxon>
        <taxon>Methanobacteriati</taxon>
        <taxon>Methanobacteriota</taxon>
        <taxon>Stenosarchaea group</taxon>
        <taxon>Methanomicrobia</taxon>
        <taxon>Methanosarcinales</taxon>
        <taxon>Methanosarcinaceae</taxon>
        <taxon>Methanolobus</taxon>
    </lineage>
</organism>
<dbReference type="SUPFAM" id="SSF53448">
    <property type="entry name" value="Nucleotide-diphospho-sugar transferases"/>
    <property type="match status" value="1"/>
</dbReference>
<keyword evidence="3" id="KW-1185">Reference proteome</keyword>
<evidence type="ECO:0000259" key="1">
    <source>
        <dbReference type="Pfam" id="PF00535"/>
    </source>
</evidence>
<dbReference type="EMBL" id="PGGK01000003">
    <property type="protein sequence ID" value="TGC10613.1"/>
    <property type="molecule type" value="Genomic_DNA"/>
</dbReference>
<dbReference type="InterPro" id="IPR050834">
    <property type="entry name" value="Glycosyltransf_2"/>
</dbReference>
<proteinExistence type="predicted"/>
<dbReference type="Gene3D" id="3.90.550.10">
    <property type="entry name" value="Spore Coat Polysaccharide Biosynthesis Protein SpsA, Chain A"/>
    <property type="match status" value="1"/>
</dbReference>
<reference evidence="2 3" key="1">
    <citation type="submission" date="2017-11" db="EMBL/GenBank/DDBJ databases">
        <title>Isolation and Characterization of Methanogenic Archaea from Saline Meromictic Lake at Siberia.</title>
        <authorList>
            <person name="Shen Y."/>
            <person name="Huang H.-H."/>
            <person name="Lai M.-C."/>
            <person name="Chen S.-C."/>
        </authorList>
    </citation>
    <scope>NUCLEOTIDE SEQUENCE [LARGE SCALE GENOMIC DNA]</scope>
    <source>
        <strain evidence="2 3">SY-01</strain>
    </source>
</reference>
<comment type="caution">
    <text evidence="2">The sequence shown here is derived from an EMBL/GenBank/DDBJ whole genome shotgun (WGS) entry which is preliminary data.</text>
</comment>
<dbReference type="PANTHER" id="PTHR43685">
    <property type="entry name" value="GLYCOSYLTRANSFERASE"/>
    <property type="match status" value="1"/>
</dbReference>
<sequence>MANDKTLDKFPLVSIVILNYNGLVYLKKTLPPILELDYPNYECVIVDNGSIDGSVDYIKKHNRVKLIENGQNLGYSKGKNIGVKSAEGKFIFCLDEDILIRNKLILQDLIRFYDKAENPCFINVLLVDEADRFSIPIVSKQYGGYYGLFGIKENKKIDIDQIMKHGNTIETVIAFGGNMFFAKSNWNCLGGLDESQKFNLDDDDISTRARVLGFKNYLYNKDYLIHLGIERRVDNKKFRFKYKYYFSGKGKPIIKNFQLKTILWMFPLYTLKTTVKTLKQAINRFDPLLFYSFLVSMCIFIRDIKYTLEQRKNIQSKRLVNDTVFLRIELPQFD</sequence>
<accession>A0A4E0Q743</accession>
<dbReference type="InterPro" id="IPR029044">
    <property type="entry name" value="Nucleotide-diphossugar_trans"/>
</dbReference>
<dbReference type="RefSeq" id="WP_135388993.1">
    <property type="nucleotide sequence ID" value="NZ_PGGK01000003.1"/>
</dbReference>
<dbReference type="Proteomes" id="UP000297295">
    <property type="component" value="Unassembled WGS sequence"/>
</dbReference>
<gene>
    <name evidence="2" type="ORF">CUN85_03740</name>
</gene>
<dbReference type="PANTHER" id="PTHR43685:SF2">
    <property type="entry name" value="GLYCOSYLTRANSFERASE 2-LIKE DOMAIN-CONTAINING PROTEIN"/>
    <property type="match status" value="1"/>
</dbReference>
<dbReference type="OrthoDB" id="46222at2157"/>
<dbReference type="Pfam" id="PF00535">
    <property type="entry name" value="Glycos_transf_2"/>
    <property type="match status" value="1"/>
</dbReference>
<evidence type="ECO:0000313" key="3">
    <source>
        <dbReference type="Proteomes" id="UP000297295"/>
    </source>
</evidence>
<name>A0A4E0Q743_9EURY</name>